<name>A0A7S2THD2_9EUKA</name>
<accession>A0A7S2THD2</accession>
<dbReference type="AlphaFoldDB" id="A0A7S2THD2"/>
<organism evidence="2">
    <name type="scientific">Lotharella oceanica</name>
    <dbReference type="NCBI Taxonomy" id="641309"/>
    <lineage>
        <taxon>Eukaryota</taxon>
        <taxon>Sar</taxon>
        <taxon>Rhizaria</taxon>
        <taxon>Cercozoa</taxon>
        <taxon>Chlorarachniophyceae</taxon>
        <taxon>Lotharella</taxon>
    </lineage>
</organism>
<gene>
    <name evidence="2" type="ORF">LSP00402_LOCUS2977</name>
</gene>
<feature type="transmembrane region" description="Helical" evidence="1">
    <location>
        <begin position="87"/>
        <end position="109"/>
    </location>
</feature>
<proteinExistence type="predicted"/>
<evidence type="ECO:0000313" key="2">
    <source>
        <dbReference type="EMBL" id="CAD9749987.1"/>
    </source>
</evidence>
<reference evidence="2" key="1">
    <citation type="submission" date="2021-01" db="EMBL/GenBank/DDBJ databases">
        <authorList>
            <person name="Corre E."/>
            <person name="Pelletier E."/>
            <person name="Niang G."/>
            <person name="Scheremetjew M."/>
            <person name="Finn R."/>
            <person name="Kale V."/>
            <person name="Holt S."/>
            <person name="Cochrane G."/>
            <person name="Meng A."/>
            <person name="Brown T."/>
            <person name="Cohen L."/>
        </authorList>
    </citation>
    <scope>NUCLEOTIDE SEQUENCE</scope>
    <source>
        <strain evidence="2">CCMP622</strain>
    </source>
</reference>
<protein>
    <submittedName>
        <fullName evidence="2">Uncharacterized protein</fullName>
    </submittedName>
</protein>
<keyword evidence="1" id="KW-0472">Membrane</keyword>
<evidence type="ECO:0000256" key="1">
    <source>
        <dbReference type="SAM" id="Phobius"/>
    </source>
</evidence>
<keyword evidence="1" id="KW-1133">Transmembrane helix</keyword>
<feature type="transmembrane region" description="Helical" evidence="1">
    <location>
        <begin position="121"/>
        <end position="140"/>
    </location>
</feature>
<keyword evidence="1" id="KW-0812">Transmembrane</keyword>
<sequence>MHNWWLQSRRRGRSSMIGASWIPSSCKSCKSPGDVKSATFLSSPEKIKDRKLKLKSRHGFFTTAFANHPIPQHGVNHEIMFHNSRRILGTTAALVLLTSGGMVLSHKHVLRCALYWRGIRLWRMGLSAVIVWVRVADVMAKMYL</sequence>
<dbReference type="EMBL" id="HBHP01004798">
    <property type="protein sequence ID" value="CAD9749987.1"/>
    <property type="molecule type" value="Transcribed_RNA"/>
</dbReference>